<dbReference type="Pfam" id="PF04860">
    <property type="entry name" value="Phage_portal"/>
    <property type="match status" value="1"/>
</dbReference>
<gene>
    <name evidence="1" type="ORF">BECKFM1743A_GA0114220_100039</name>
    <name evidence="3" type="ORF">BECKFM1743B_GA0114221_100039</name>
    <name evidence="2" type="ORF">BECKFM1743C_GA0114222_100039</name>
</gene>
<dbReference type="AlphaFoldDB" id="A0A450RV02"/>
<organism evidence="1">
    <name type="scientific">Candidatus Kentrum sp. FM</name>
    <dbReference type="NCBI Taxonomy" id="2126340"/>
    <lineage>
        <taxon>Bacteria</taxon>
        <taxon>Pseudomonadati</taxon>
        <taxon>Pseudomonadota</taxon>
        <taxon>Gammaproteobacteria</taxon>
        <taxon>Candidatus Kentrum</taxon>
    </lineage>
</organism>
<dbReference type="EMBL" id="CAADEZ010000003">
    <property type="protein sequence ID" value="VFJ42953.1"/>
    <property type="molecule type" value="Genomic_DNA"/>
</dbReference>
<evidence type="ECO:0000313" key="2">
    <source>
        <dbReference type="EMBL" id="VFJ43618.1"/>
    </source>
</evidence>
<evidence type="ECO:0000313" key="3">
    <source>
        <dbReference type="EMBL" id="VFK05638.1"/>
    </source>
</evidence>
<sequence length="335" mass="37969">MTEPKQENITVFAFGDPEPVLENRWWDWIGVFPDTAGEYYHAPVEWKGVAQLIKINPYHASAIEYRLNQTMRWWADHSLIGRKQMRYGVMDLLVFENAYFQIFRNGFGKPTRFERLPAMAMRVGTKPGIFYRILEGGETVQYRKGEVVHLHGTDVLQSIYGVPWYLAALQAILMGEDTVLFRRKFYRNGAHAGTILVTSGLTDQEAGLIEEKLKTGDGFKNFGTLYVNFPKQPQIGPGAGRTTAKNIELIPVGGISGRDDIKKIAEISREQIMAIHRINPALTGIMPSAQGGYGGDIDKIQRIDYENETQPRINVIKELNEYLPDRYPVKFGEPG</sequence>
<evidence type="ECO:0000313" key="1">
    <source>
        <dbReference type="EMBL" id="VFJ42953.1"/>
    </source>
</evidence>
<proteinExistence type="predicted"/>
<protein>
    <submittedName>
        <fullName evidence="1">Phage portal protein, PBSX family</fullName>
    </submittedName>
</protein>
<accession>A0A450RV02</accession>
<name>A0A450RV02_9GAMM</name>
<dbReference type="EMBL" id="CAADFL010000003">
    <property type="protein sequence ID" value="VFK05638.1"/>
    <property type="molecule type" value="Genomic_DNA"/>
</dbReference>
<reference evidence="1" key="1">
    <citation type="submission" date="2019-02" db="EMBL/GenBank/DDBJ databases">
        <authorList>
            <person name="Gruber-Vodicka R. H."/>
            <person name="Seah K. B. B."/>
        </authorList>
    </citation>
    <scope>NUCLEOTIDE SEQUENCE</scope>
    <source>
        <strain evidence="1">BECK_BZ163</strain>
        <strain evidence="3">BECK_BZ164</strain>
        <strain evidence="2">BECK_BZ165</strain>
    </source>
</reference>
<dbReference type="InterPro" id="IPR006944">
    <property type="entry name" value="Phage/GTA_portal"/>
</dbReference>
<dbReference type="EMBL" id="CAADFA010000003">
    <property type="protein sequence ID" value="VFJ43618.1"/>
    <property type="molecule type" value="Genomic_DNA"/>
</dbReference>